<evidence type="ECO:0000313" key="9">
    <source>
        <dbReference type="EMBL" id="CAG2160182.1"/>
    </source>
</evidence>
<keyword evidence="3" id="KW-0805">Transcription regulation</keyword>
<dbReference type="InterPro" id="IPR039420">
    <property type="entry name" value="WalR-like"/>
</dbReference>
<evidence type="ECO:0000256" key="5">
    <source>
        <dbReference type="ARBA" id="ARBA00023163"/>
    </source>
</evidence>
<dbReference type="SMART" id="SM00448">
    <property type="entry name" value="REC"/>
    <property type="match status" value="1"/>
</dbReference>
<gene>
    <name evidence="9" type="primary">rcsC_24</name>
    <name evidence="9" type="ORF">LMG26411_07284</name>
</gene>
<dbReference type="Gene3D" id="1.10.10.60">
    <property type="entry name" value="Homeodomain-like"/>
    <property type="match status" value="1"/>
</dbReference>
<accession>A0ABM8TUF0</accession>
<dbReference type="InterPro" id="IPR020449">
    <property type="entry name" value="Tscrpt_reg_AraC-type_HTH"/>
</dbReference>
<dbReference type="InterPro" id="IPR001789">
    <property type="entry name" value="Sig_transdc_resp-reg_receiver"/>
</dbReference>
<reference evidence="9 10" key="1">
    <citation type="submission" date="2021-03" db="EMBL/GenBank/DDBJ databases">
        <authorList>
            <person name="Peeters C."/>
        </authorList>
    </citation>
    <scope>NUCLEOTIDE SEQUENCE [LARGE SCALE GENOMIC DNA]</scope>
    <source>
        <strain evidence="9 10">LMG 26411</strain>
    </source>
</reference>
<dbReference type="Gene3D" id="3.40.50.2300">
    <property type="match status" value="1"/>
</dbReference>
<dbReference type="Pfam" id="PF00072">
    <property type="entry name" value="Response_reg"/>
    <property type="match status" value="1"/>
</dbReference>
<dbReference type="Proteomes" id="UP000672657">
    <property type="component" value="Unassembled WGS sequence"/>
</dbReference>
<keyword evidence="9" id="KW-0808">Transferase</keyword>
<dbReference type="PANTHER" id="PTHR48111:SF1">
    <property type="entry name" value="TWO-COMPONENT RESPONSE REGULATOR ORR33"/>
    <property type="match status" value="1"/>
</dbReference>
<dbReference type="SMART" id="SM00342">
    <property type="entry name" value="HTH_ARAC"/>
    <property type="match status" value="1"/>
</dbReference>
<dbReference type="EC" id="2.7.13.3" evidence="9"/>
<organism evidence="9 10">
    <name type="scientific">Cupriavidus numazuensis</name>
    <dbReference type="NCBI Taxonomy" id="221992"/>
    <lineage>
        <taxon>Bacteria</taxon>
        <taxon>Pseudomonadati</taxon>
        <taxon>Pseudomonadota</taxon>
        <taxon>Betaproteobacteria</taxon>
        <taxon>Burkholderiales</taxon>
        <taxon>Burkholderiaceae</taxon>
        <taxon>Cupriavidus</taxon>
    </lineage>
</organism>
<dbReference type="PROSITE" id="PS01124">
    <property type="entry name" value="HTH_ARAC_FAMILY_2"/>
    <property type="match status" value="1"/>
</dbReference>
<evidence type="ECO:0000313" key="10">
    <source>
        <dbReference type="Proteomes" id="UP000672657"/>
    </source>
</evidence>
<keyword evidence="4" id="KW-0238">DNA-binding</keyword>
<name>A0ABM8TUF0_9BURK</name>
<comment type="caution">
    <text evidence="9">The sequence shown here is derived from an EMBL/GenBank/DDBJ whole genome shotgun (WGS) entry which is preliminary data.</text>
</comment>
<feature type="domain" description="HTH araC/xylS-type" evidence="7">
    <location>
        <begin position="207"/>
        <end position="305"/>
    </location>
</feature>
<dbReference type="InterPro" id="IPR018062">
    <property type="entry name" value="HTH_AraC-typ_CS"/>
</dbReference>
<keyword evidence="2" id="KW-0902">Two-component regulatory system</keyword>
<dbReference type="PROSITE" id="PS50110">
    <property type="entry name" value="RESPONSE_REGULATORY"/>
    <property type="match status" value="1"/>
</dbReference>
<feature type="modified residue" description="4-aspartylphosphate" evidence="6">
    <location>
        <position position="115"/>
    </location>
</feature>
<dbReference type="SUPFAM" id="SSF46689">
    <property type="entry name" value="Homeodomain-like"/>
    <property type="match status" value="1"/>
</dbReference>
<keyword evidence="5" id="KW-0804">Transcription</keyword>
<dbReference type="EMBL" id="CAJPVI010000073">
    <property type="protein sequence ID" value="CAG2160182.1"/>
    <property type="molecule type" value="Genomic_DNA"/>
</dbReference>
<sequence length="309" mass="34127">MADGALKVGLFRPITQAFAFHRQKTVRDVRSLPGKRLFPVLPNIEDGVVMSSAVAQAHCDALVGLRILIVDDNPDDRRLLAEYLGTQGSRVYLAEDGHDGFRKALAILPDLILMDVSMPVCDGLTASRLLKSASDTRTIPIIFLTAAGQPAERVEGLQSGAIDYVVKPFELKEVALRLSIHARAGRHSRDTGVQMAGNNALDSHLFRDGRRRLLSRLHETPAVPNLAEALSTNTLRLNQAFKRCAGVTVLDFLFEARMQYAASLLTRTTIDIQAIASDIGYTTRQNFSTAFRRRFGMSPNESRLHYVET</sequence>
<dbReference type="RefSeq" id="WP_376989942.1">
    <property type="nucleotide sequence ID" value="NZ_CAJPVI010000073.1"/>
</dbReference>
<keyword evidence="1 6" id="KW-0597">Phosphoprotein</keyword>
<evidence type="ECO:0000256" key="6">
    <source>
        <dbReference type="PROSITE-ProRule" id="PRU00169"/>
    </source>
</evidence>
<dbReference type="PRINTS" id="PR00032">
    <property type="entry name" value="HTHARAC"/>
</dbReference>
<dbReference type="PANTHER" id="PTHR48111">
    <property type="entry name" value="REGULATOR OF RPOS"/>
    <property type="match status" value="1"/>
</dbReference>
<dbReference type="InterPro" id="IPR011006">
    <property type="entry name" value="CheY-like_superfamily"/>
</dbReference>
<evidence type="ECO:0000256" key="1">
    <source>
        <dbReference type="ARBA" id="ARBA00022553"/>
    </source>
</evidence>
<keyword evidence="9" id="KW-0418">Kinase</keyword>
<dbReference type="GO" id="GO:0004673">
    <property type="term" value="F:protein histidine kinase activity"/>
    <property type="evidence" value="ECO:0007669"/>
    <property type="project" value="UniProtKB-EC"/>
</dbReference>
<evidence type="ECO:0000259" key="8">
    <source>
        <dbReference type="PROSITE" id="PS50110"/>
    </source>
</evidence>
<protein>
    <submittedName>
        <fullName evidence="9">Sensor histidine kinase RcsC</fullName>
        <ecNumber evidence="9">2.7.13.3</ecNumber>
    </submittedName>
</protein>
<evidence type="ECO:0000256" key="2">
    <source>
        <dbReference type="ARBA" id="ARBA00023012"/>
    </source>
</evidence>
<evidence type="ECO:0000259" key="7">
    <source>
        <dbReference type="PROSITE" id="PS01124"/>
    </source>
</evidence>
<keyword evidence="10" id="KW-1185">Reference proteome</keyword>
<evidence type="ECO:0000256" key="4">
    <source>
        <dbReference type="ARBA" id="ARBA00023125"/>
    </source>
</evidence>
<dbReference type="InterPro" id="IPR018060">
    <property type="entry name" value="HTH_AraC"/>
</dbReference>
<dbReference type="PROSITE" id="PS00041">
    <property type="entry name" value="HTH_ARAC_FAMILY_1"/>
    <property type="match status" value="1"/>
</dbReference>
<feature type="domain" description="Response regulatory" evidence="8">
    <location>
        <begin position="66"/>
        <end position="182"/>
    </location>
</feature>
<dbReference type="SUPFAM" id="SSF52172">
    <property type="entry name" value="CheY-like"/>
    <property type="match status" value="1"/>
</dbReference>
<evidence type="ECO:0000256" key="3">
    <source>
        <dbReference type="ARBA" id="ARBA00023015"/>
    </source>
</evidence>
<dbReference type="Pfam" id="PF12833">
    <property type="entry name" value="HTH_18"/>
    <property type="match status" value="1"/>
</dbReference>
<dbReference type="InterPro" id="IPR009057">
    <property type="entry name" value="Homeodomain-like_sf"/>
</dbReference>
<proteinExistence type="predicted"/>